<proteinExistence type="predicted"/>
<dbReference type="Pfam" id="PF00535">
    <property type="entry name" value="Glycos_transf_2"/>
    <property type="match status" value="1"/>
</dbReference>
<evidence type="ECO:0000313" key="4">
    <source>
        <dbReference type="Proteomes" id="UP001500655"/>
    </source>
</evidence>
<protein>
    <recommendedName>
        <fullName evidence="5">Glycosyl transferase</fullName>
    </recommendedName>
</protein>
<dbReference type="InterPro" id="IPR001173">
    <property type="entry name" value="Glyco_trans_2-like"/>
</dbReference>
<name>A0ABP4WAC6_9ACTN</name>
<dbReference type="EMBL" id="BAAALS010000008">
    <property type="protein sequence ID" value="GAA1750146.1"/>
    <property type="molecule type" value="Genomic_DNA"/>
</dbReference>
<dbReference type="CDD" id="cd00761">
    <property type="entry name" value="Glyco_tranf_GTA_type"/>
    <property type="match status" value="1"/>
</dbReference>
<feature type="domain" description="Glycosyltransferase 2-like" evidence="1">
    <location>
        <begin position="5"/>
        <end position="129"/>
    </location>
</feature>
<evidence type="ECO:0008006" key="5">
    <source>
        <dbReference type="Google" id="ProtNLM"/>
    </source>
</evidence>
<gene>
    <name evidence="3" type="ORF">GCM10009681_21630</name>
</gene>
<dbReference type="InterPro" id="IPR054028">
    <property type="entry name" value="TarS/TarP_linker"/>
</dbReference>
<dbReference type="Gene3D" id="3.90.550.10">
    <property type="entry name" value="Spore Coat Polysaccharide Biosynthesis Protein SpsA, Chain A"/>
    <property type="match status" value="1"/>
</dbReference>
<comment type="caution">
    <text evidence="3">The sequence shown here is derived from an EMBL/GenBank/DDBJ whole genome shotgun (WGS) entry which is preliminary data.</text>
</comment>
<reference evidence="4" key="1">
    <citation type="journal article" date="2019" name="Int. J. Syst. Evol. Microbiol.">
        <title>The Global Catalogue of Microorganisms (GCM) 10K type strain sequencing project: providing services to taxonomists for standard genome sequencing and annotation.</title>
        <authorList>
            <consortium name="The Broad Institute Genomics Platform"/>
            <consortium name="The Broad Institute Genome Sequencing Center for Infectious Disease"/>
            <person name="Wu L."/>
            <person name="Ma J."/>
        </authorList>
    </citation>
    <scope>NUCLEOTIDE SEQUENCE [LARGE SCALE GENOMIC DNA]</scope>
    <source>
        <strain evidence="4">JCM 13249</strain>
    </source>
</reference>
<evidence type="ECO:0000259" key="2">
    <source>
        <dbReference type="Pfam" id="PF22181"/>
    </source>
</evidence>
<dbReference type="RefSeq" id="WP_344079515.1">
    <property type="nucleotide sequence ID" value="NZ_BAAALS010000008.1"/>
</dbReference>
<accession>A0ABP4WAC6</accession>
<organism evidence="3 4">
    <name type="scientific">Luedemannella helvata</name>
    <dbReference type="NCBI Taxonomy" id="349315"/>
    <lineage>
        <taxon>Bacteria</taxon>
        <taxon>Bacillati</taxon>
        <taxon>Actinomycetota</taxon>
        <taxon>Actinomycetes</taxon>
        <taxon>Micromonosporales</taxon>
        <taxon>Micromonosporaceae</taxon>
        <taxon>Luedemannella</taxon>
    </lineage>
</organism>
<sequence>MADVSVVLAVYNTMPYLSRCLASLVSQTIGPDRLQIVAVDDGSTDGSGAELDRFAAAYPGSFEVIHQANSGGPAAPSNAALARATGRYVFFVGADDWLEPDALEAAVAMADRHGSDVVAIRMVGENGRFVHQGIFRQTTVDIDLAGSDLAWSLSNVKLFRRDLIERHAIRYPEELSVSSDQPFTLAALVAAARVSALADKIYYHVVRRDDGSNITYSARFEERLRCTDAIMACAERLLDPGPAREKVHQRHLTWEAAKLLEPGLLDLERDDQEWIFAGIGRLAKLYLTDAIRGRIDQRRRMRLSLAQAGALDTLLTTLRQDLAGGPPIVVTGGRAYAAYAGFRDPELGLPDGWFDVTDHAARLVAQRLVIHSVNLTAPGDGECAVTLTARDAPVELPRLSVTADTVTARFEPPSATAPAQARVPLAELVAGCPPGGVRHPLRLRLEGLSEQGDLPVKVTVPVPRRAVHRRVGLRLYRASLRVTRRGQVSVEIRPVTVRRVARWAWGRARRVLAGD</sequence>
<dbReference type="PANTHER" id="PTHR22916">
    <property type="entry name" value="GLYCOSYLTRANSFERASE"/>
    <property type="match status" value="1"/>
</dbReference>
<keyword evidence="4" id="KW-1185">Reference proteome</keyword>
<dbReference type="Pfam" id="PF22181">
    <property type="entry name" value="TarS_linker"/>
    <property type="match status" value="1"/>
</dbReference>
<evidence type="ECO:0000313" key="3">
    <source>
        <dbReference type="EMBL" id="GAA1750146.1"/>
    </source>
</evidence>
<feature type="domain" description="TarS/TarP linker" evidence="2">
    <location>
        <begin position="229"/>
        <end position="315"/>
    </location>
</feature>
<evidence type="ECO:0000259" key="1">
    <source>
        <dbReference type="Pfam" id="PF00535"/>
    </source>
</evidence>
<dbReference type="SUPFAM" id="SSF53448">
    <property type="entry name" value="Nucleotide-diphospho-sugar transferases"/>
    <property type="match status" value="1"/>
</dbReference>
<dbReference type="Proteomes" id="UP001500655">
    <property type="component" value="Unassembled WGS sequence"/>
</dbReference>
<dbReference type="PANTHER" id="PTHR22916:SF3">
    <property type="entry name" value="UDP-GLCNAC:BETAGAL BETA-1,3-N-ACETYLGLUCOSAMINYLTRANSFERASE-LIKE PROTEIN 1"/>
    <property type="match status" value="1"/>
</dbReference>
<dbReference type="InterPro" id="IPR029044">
    <property type="entry name" value="Nucleotide-diphossugar_trans"/>
</dbReference>